<dbReference type="EMBL" id="CP111015">
    <property type="protein sequence ID" value="WAR01877.1"/>
    <property type="molecule type" value="Genomic_DNA"/>
</dbReference>
<gene>
    <name evidence="2" type="ORF">MAR_008435</name>
</gene>
<proteinExistence type="predicted"/>
<evidence type="ECO:0000313" key="2">
    <source>
        <dbReference type="EMBL" id="WAR01877.1"/>
    </source>
</evidence>
<name>A0ABY7DYK5_MYAAR</name>
<dbReference type="Proteomes" id="UP001164746">
    <property type="component" value="Chromosome 4"/>
</dbReference>
<organism evidence="2 3">
    <name type="scientific">Mya arenaria</name>
    <name type="common">Soft-shell clam</name>
    <dbReference type="NCBI Taxonomy" id="6604"/>
    <lineage>
        <taxon>Eukaryota</taxon>
        <taxon>Metazoa</taxon>
        <taxon>Spiralia</taxon>
        <taxon>Lophotrochozoa</taxon>
        <taxon>Mollusca</taxon>
        <taxon>Bivalvia</taxon>
        <taxon>Autobranchia</taxon>
        <taxon>Heteroconchia</taxon>
        <taxon>Euheterodonta</taxon>
        <taxon>Imparidentia</taxon>
        <taxon>Neoheterodontei</taxon>
        <taxon>Myida</taxon>
        <taxon>Myoidea</taxon>
        <taxon>Myidae</taxon>
        <taxon>Mya</taxon>
    </lineage>
</organism>
<feature type="region of interest" description="Disordered" evidence="1">
    <location>
        <begin position="1"/>
        <end position="83"/>
    </location>
</feature>
<evidence type="ECO:0000256" key="1">
    <source>
        <dbReference type="SAM" id="MobiDB-lite"/>
    </source>
</evidence>
<protein>
    <submittedName>
        <fullName evidence="2">Uncharacterized protein</fullName>
    </submittedName>
</protein>
<sequence>MQLDNIRVKQQSREKELLTKEDNLERERRDFETEKRTGGCSVTRRAKKALSGNPKATSKSKKPDEDDGATVINIAGPEGISDK</sequence>
<keyword evidence="3" id="KW-1185">Reference proteome</keyword>
<evidence type="ECO:0000313" key="3">
    <source>
        <dbReference type="Proteomes" id="UP001164746"/>
    </source>
</evidence>
<feature type="compositionally biased region" description="Basic and acidic residues" evidence="1">
    <location>
        <begin position="11"/>
        <end position="37"/>
    </location>
</feature>
<accession>A0ABY7DYK5</accession>
<reference evidence="2" key="1">
    <citation type="submission" date="2022-11" db="EMBL/GenBank/DDBJ databases">
        <title>Centuries of genome instability and evolution in soft-shell clam transmissible cancer (bioRxiv).</title>
        <authorList>
            <person name="Hart S.F.M."/>
            <person name="Yonemitsu M.A."/>
            <person name="Giersch R.M."/>
            <person name="Beal B.F."/>
            <person name="Arriagada G."/>
            <person name="Davis B.W."/>
            <person name="Ostrander E.A."/>
            <person name="Goff S.P."/>
            <person name="Metzger M.J."/>
        </authorList>
    </citation>
    <scope>NUCLEOTIDE SEQUENCE</scope>
    <source>
        <strain evidence="2">MELC-2E11</strain>
        <tissue evidence="2">Siphon/mantle</tissue>
    </source>
</reference>